<accession>A0A7D6VGS3</accession>
<dbReference type="InterPro" id="IPR052553">
    <property type="entry name" value="CbiG_hydrolase"/>
</dbReference>
<gene>
    <name evidence="2" type="ORF">H0264_31890</name>
</gene>
<evidence type="ECO:0000313" key="2">
    <source>
        <dbReference type="EMBL" id="QLY29776.1"/>
    </source>
</evidence>
<dbReference type="PANTHER" id="PTHR37477:SF1">
    <property type="entry name" value="COBALT-PRECORRIN-5A HYDROLASE"/>
    <property type="match status" value="1"/>
</dbReference>
<dbReference type="InterPro" id="IPR002750">
    <property type="entry name" value="CobE/GbiG_C"/>
</dbReference>
<evidence type="ECO:0000259" key="1">
    <source>
        <dbReference type="Pfam" id="PF01890"/>
    </source>
</evidence>
<dbReference type="EMBL" id="CP059399">
    <property type="protein sequence ID" value="QLY29776.1"/>
    <property type="molecule type" value="Genomic_DNA"/>
</dbReference>
<sequence length="131" mass="13274">MTSANPPLPEVPPGYAVGVGMRSGLPAEAILHAIREVLGQALIQCLATVDRRAHEPGLVKAAESLGVPLLTYRPRELSQVPVPNPSARTAEALGTPSVAEAAALLAASAAQLTVAKHAVGGVTIAAAAIHR</sequence>
<name>A0A7D6VGS3_9NOCA</name>
<dbReference type="PANTHER" id="PTHR37477">
    <property type="entry name" value="COBALT-PRECORRIN-5A HYDROLASE"/>
    <property type="match status" value="1"/>
</dbReference>
<dbReference type="RefSeq" id="WP_181580980.1">
    <property type="nucleotide sequence ID" value="NZ_CP059399.1"/>
</dbReference>
<dbReference type="Proteomes" id="UP000515512">
    <property type="component" value="Chromosome"/>
</dbReference>
<organism evidence="2 3">
    <name type="scientific">Nocardia huaxiensis</name>
    <dbReference type="NCBI Taxonomy" id="2755382"/>
    <lineage>
        <taxon>Bacteria</taxon>
        <taxon>Bacillati</taxon>
        <taxon>Actinomycetota</taxon>
        <taxon>Actinomycetes</taxon>
        <taxon>Mycobacteriales</taxon>
        <taxon>Nocardiaceae</taxon>
        <taxon>Nocardia</taxon>
    </lineage>
</organism>
<dbReference type="GO" id="GO:0009236">
    <property type="term" value="P:cobalamin biosynthetic process"/>
    <property type="evidence" value="ECO:0007669"/>
    <property type="project" value="InterPro"/>
</dbReference>
<dbReference type="AlphaFoldDB" id="A0A7D6VGS3"/>
<dbReference type="KEGG" id="nhu:H0264_31890"/>
<evidence type="ECO:0000313" key="3">
    <source>
        <dbReference type="Proteomes" id="UP000515512"/>
    </source>
</evidence>
<dbReference type="SUPFAM" id="SSF159664">
    <property type="entry name" value="CobE/GbiG C-terminal domain-like"/>
    <property type="match status" value="1"/>
</dbReference>
<reference evidence="2 3" key="1">
    <citation type="submission" date="2020-07" db="EMBL/GenBank/DDBJ databases">
        <authorList>
            <person name="Zhuang K."/>
            <person name="Ran Y."/>
        </authorList>
    </citation>
    <scope>NUCLEOTIDE SEQUENCE [LARGE SCALE GENOMIC DNA]</scope>
    <source>
        <strain evidence="2 3">WCH-YHL-001</strain>
    </source>
</reference>
<dbReference type="Pfam" id="PF01890">
    <property type="entry name" value="CbiG_C"/>
    <property type="match status" value="1"/>
</dbReference>
<feature type="domain" description="CobE/GbiG C-terminal" evidence="1">
    <location>
        <begin position="16"/>
        <end position="127"/>
    </location>
</feature>
<keyword evidence="3" id="KW-1185">Reference proteome</keyword>
<dbReference type="Gene3D" id="3.30.420.180">
    <property type="entry name" value="CobE/GbiG C-terminal domain"/>
    <property type="match status" value="1"/>
</dbReference>
<protein>
    <submittedName>
        <fullName evidence="2">Cobalamin biosynthesis protein</fullName>
    </submittedName>
</protein>
<proteinExistence type="predicted"/>
<dbReference type="InterPro" id="IPR036518">
    <property type="entry name" value="CobE/GbiG_C_sf"/>
</dbReference>